<organism evidence="2 3">
    <name type="scientific">Cupriavidus taiwanensis</name>
    <dbReference type="NCBI Taxonomy" id="164546"/>
    <lineage>
        <taxon>Bacteria</taxon>
        <taxon>Pseudomonadati</taxon>
        <taxon>Pseudomonadota</taxon>
        <taxon>Betaproteobacteria</taxon>
        <taxon>Burkholderiales</taxon>
        <taxon>Burkholderiaceae</taxon>
        <taxon>Cupriavidus</taxon>
    </lineage>
</organism>
<keyword evidence="1" id="KW-0812">Transmembrane</keyword>
<gene>
    <name evidence="2" type="ORF">CBM2589_U10213</name>
</gene>
<name>A0A375CRI0_9BURK</name>
<evidence type="ECO:0000313" key="2">
    <source>
        <dbReference type="EMBL" id="SOY77711.1"/>
    </source>
</evidence>
<proteinExistence type="predicted"/>
<dbReference type="AlphaFoldDB" id="A0A375CRI0"/>
<feature type="transmembrane region" description="Helical" evidence="1">
    <location>
        <begin position="75"/>
        <end position="99"/>
    </location>
</feature>
<sequence>MRDQAAMAESSLALQALRVALDKQRQELPVEVVAEVKRQLQVIVDETAAGVTMRLQVANQRAESAAAALQKAVRYAALVTFLPIFAGSLAVAGIVFWFAQSSVDDLRTEKAALEKSLAALRAKGAATCEGDDRIKRPCVRIDATQPEYFATGKGGVRHVYRVILTGR</sequence>
<protein>
    <submittedName>
        <fullName evidence="2">Uncharacterized protein</fullName>
    </submittedName>
</protein>
<reference evidence="3" key="1">
    <citation type="submission" date="2018-01" db="EMBL/GenBank/DDBJ databases">
        <authorList>
            <person name="Gaut B.S."/>
            <person name="Morton B.R."/>
            <person name="Clegg M.T."/>
            <person name="Duvall M.R."/>
        </authorList>
    </citation>
    <scope>NUCLEOTIDE SEQUENCE [LARGE SCALE GENOMIC DNA]</scope>
</reference>
<keyword evidence="1" id="KW-1133">Transmembrane helix</keyword>
<evidence type="ECO:0000313" key="3">
    <source>
        <dbReference type="Proteomes" id="UP000256297"/>
    </source>
</evidence>
<keyword evidence="1" id="KW-0472">Membrane</keyword>
<accession>A0A375CRI0</accession>
<evidence type="ECO:0000256" key="1">
    <source>
        <dbReference type="SAM" id="Phobius"/>
    </source>
</evidence>
<dbReference type="EMBL" id="OFSP01000078">
    <property type="protein sequence ID" value="SOY77711.1"/>
    <property type="molecule type" value="Genomic_DNA"/>
</dbReference>
<dbReference type="Proteomes" id="UP000256297">
    <property type="component" value="Unassembled WGS sequence"/>
</dbReference>
<comment type="caution">
    <text evidence="2">The sequence shown here is derived from an EMBL/GenBank/DDBJ whole genome shotgun (WGS) entry which is preliminary data.</text>
</comment>